<evidence type="ECO:0000313" key="1">
    <source>
        <dbReference type="EMBL" id="CAE76712.1"/>
    </source>
</evidence>
<dbReference type="STRING" id="272632.MSC_0059"/>
<dbReference type="AlphaFoldDB" id="Q6MUH2"/>
<evidence type="ECO:0000313" key="2">
    <source>
        <dbReference type="Proteomes" id="UP000001016"/>
    </source>
</evidence>
<keyword evidence="2" id="KW-1185">Reference proteome</keyword>
<proteinExistence type="predicted"/>
<organism evidence="1 2">
    <name type="scientific">Mycoplasma mycoides subsp. mycoides SC (strain CCUG 32753 / NCTC 10114 / PG1)</name>
    <dbReference type="NCBI Taxonomy" id="272632"/>
    <lineage>
        <taxon>Bacteria</taxon>
        <taxon>Bacillati</taxon>
        <taxon>Mycoplasmatota</taxon>
        <taxon>Mollicutes</taxon>
        <taxon>Mycoplasmataceae</taxon>
        <taxon>Mycoplasma</taxon>
    </lineage>
</organism>
<reference evidence="1 2" key="1">
    <citation type="journal article" date="2004" name="Genome Res.">
        <title>The genome sequence of Mycoplasma mycoides subsp. mycoides SC type strain PG1T, the causative agent of contagious bovine pleuropneumonia (CBPP).</title>
        <authorList>
            <person name="Westberg J."/>
            <person name="Persson A."/>
            <person name="Holmberg A."/>
            <person name="Goesmann A."/>
            <person name="Lundeberg J."/>
            <person name="Johansson K.-E."/>
            <person name="Pettersson B."/>
            <person name="Uhlen M."/>
        </authorList>
    </citation>
    <scope>NUCLEOTIDE SEQUENCE [LARGE SCALE GENOMIC DNA]</scope>
    <source>
        <strain evidence="1 2">PG1</strain>
    </source>
</reference>
<sequence>MGEYAIKIKSKTNLNEQLPNLNPKNFVVKNAFVNKVKKWWWICFNTRSF</sequence>
<dbReference type="HOGENOM" id="CLU_3137920_0_0_14"/>
<dbReference type="KEGG" id="mmy:MSC_0059"/>
<accession>Q6MUH2</accession>
<dbReference type="Proteomes" id="UP000001016">
    <property type="component" value="Chromosome"/>
</dbReference>
<gene>
    <name evidence="1" type="ordered locus">MSC_0059</name>
</gene>
<name>Q6MUH2_MYCMS</name>
<dbReference type="EMBL" id="BX293980">
    <property type="protein sequence ID" value="CAE76712.1"/>
    <property type="molecule type" value="Genomic_DNA"/>
</dbReference>
<protein>
    <submittedName>
        <fullName evidence="1">Uncharacterized protein</fullName>
    </submittedName>
</protein>